<proteinExistence type="predicted"/>
<sequence length="179" mass="20669">MFLSRFKDVYQVHQVDCSTAGGGRAGGLILLWNPCTIDLNIINEDFNYINMQINYNNITWRATGLYGFPQNQNKFLTCNLIDELARADQNPNWLLFGDFNIILSNEEKLGGNAIDPNLITIFRTTINRCNLQDLGYIGEIFTWNNRQESHNHIKARLDRFLASADWIHSFPNFQNTHLV</sequence>
<organism evidence="1 2">
    <name type="scientific">Trifolium medium</name>
    <dbReference type="NCBI Taxonomy" id="97028"/>
    <lineage>
        <taxon>Eukaryota</taxon>
        <taxon>Viridiplantae</taxon>
        <taxon>Streptophyta</taxon>
        <taxon>Embryophyta</taxon>
        <taxon>Tracheophyta</taxon>
        <taxon>Spermatophyta</taxon>
        <taxon>Magnoliopsida</taxon>
        <taxon>eudicotyledons</taxon>
        <taxon>Gunneridae</taxon>
        <taxon>Pentapetalae</taxon>
        <taxon>rosids</taxon>
        <taxon>fabids</taxon>
        <taxon>Fabales</taxon>
        <taxon>Fabaceae</taxon>
        <taxon>Papilionoideae</taxon>
        <taxon>50 kb inversion clade</taxon>
        <taxon>NPAAA clade</taxon>
        <taxon>Hologalegina</taxon>
        <taxon>IRL clade</taxon>
        <taxon>Trifolieae</taxon>
        <taxon>Trifolium</taxon>
    </lineage>
</organism>
<evidence type="ECO:0000313" key="2">
    <source>
        <dbReference type="Proteomes" id="UP000265520"/>
    </source>
</evidence>
<dbReference type="Proteomes" id="UP000265520">
    <property type="component" value="Unassembled WGS sequence"/>
</dbReference>
<gene>
    <name evidence="1" type="ORF">A2U01_0002649</name>
</gene>
<comment type="caution">
    <text evidence="1">The sequence shown here is derived from an EMBL/GenBank/DDBJ whole genome shotgun (WGS) entry which is preliminary data.</text>
</comment>
<evidence type="ECO:0008006" key="3">
    <source>
        <dbReference type="Google" id="ProtNLM"/>
    </source>
</evidence>
<dbReference type="PANTHER" id="PTHR33710:SF71">
    <property type="entry name" value="ENDONUCLEASE_EXONUCLEASE_PHOSPHATASE DOMAIN-CONTAINING PROTEIN"/>
    <property type="match status" value="1"/>
</dbReference>
<dbReference type="EMBL" id="LXQA010002873">
    <property type="protein sequence ID" value="MCH81856.1"/>
    <property type="molecule type" value="Genomic_DNA"/>
</dbReference>
<dbReference type="SUPFAM" id="SSF56219">
    <property type="entry name" value="DNase I-like"/>
    <property type="match status" value="1"/>
</dbReference>
<dbReference type="InterPro" id="IPR036691">
    <property type="entry name" value="Endo/exonu/phosph_ase_sf"/>
</dbReference>
<accession>A0A392M3J1</accession>
<evidence type="ECO:0000313" key="1">
    <source>
        <dbReference type="EMBL" id="MCH81856.1"/>
    </source>
</evidence>
<reference evidence="1 2" key="1">
    <citation type="journal article" date="2018" name="Front. Plant Sci.">
        <title>Red Clover (Trifolium pratense) and Zigzag Clover (T. medium) - A Picture of Genomic Similarities and Differences.</title>
        <authorList>
            <person name="Dluhosova J."/>
            <person name="Istvanek J."/>
            <person name="Nedelnik J."/>
            <person name="Repkova J."/>
        </authorList>
    </citation>
    <scope>NUCLEOTIDE SEQUENCE [LARGE SCALE GENOMIC DNA]</scope>
    <source>
        <strain evidence="2">cv. 10/8</strain>
        <tissue evidence="1">Leaf</tissue>
    </source>
</reference>
<dbReference type="AlphaFoldDB" id="A0A392M3J1"/>
<feature type="non-terminal residue" evidence="1">
    <location>
        <position position="179"/>
    </location>
</feature>
<keyword evidence="2" id="KW-1185">Reference proteome</keyword>
<protein>
    <recommendedName>
        <fullName evidence="3">RNA-directed DNA polymerase (Reverse transcriptase)</fullName>
    </recommendedName>
</protein>
<name>A0A392M3J1_9FABA</name>
<dbReference type="PANTHER" id="PTHR33710">
    <property type="entry name" value="BNAC02G09200D PROTEIN"/>
    <property type="match status" value="1"/>
</dbReference>
<dbReference type="Gene3D" id="3.60.10.10">
    <property type="entry name" value="Endonuclease/exonuclease/phosphatase"/>
    <property type="match status" value="1"/>
</dbReference>